<dbReference type="Pfam" id="PF01522">
    <property type="entry name" value="Polysacc_deac_1"/>
    <property type="match status" value="1"/>
</dbReference>
<feature type="region of interest" description="Disordered" evidence="1">
    <location>
        <begin position="45"/>
        <end position="64"/>
    </location>
</feature>
<dbReference type="PROSITE" id="PS51677">
    <property type="entry name" value="NODB"/>
    <property type="match status" value="1"/>
</dbReference>
<sequence>MDGKYDHLERNFTGYGRRPPHPRWPNDARLAVNIVINYEEGAEASFSDGDGHSESGLGEGGAGGFEGRDLAAESMFEYGSRVGIWRVLRLLEERSLPATAFACAQALERNPEFAQVIRDGDMDVCSHGRRWVRAQDLTEEQEAEEIRRAFESITHSTGRPPAGWYCRYAPTVHTRKLLVEHGGFIYDSDAYNDELPYWTTVQQQPHLVIPYSLTNNDVKFARGAMATGEDFYMFVNDAVEMLCREGARAPKMMSIGLHMRLIGHPGRAAGLERLLDSLARREDVWMCRRIDIANHWLQEHPFSAAGRS</sequence>
<dbReference type="PANTHER" id="PTHR43123">
    <property type="entry name" value="POLYSACCHARIDE DEACETYLASE-RELATED"/>
    <property type="match status" value="1"/>
</dbReference>
<dbReference type="PANTHER" id="PTHR43123:SF4">
    <property type="entry name" value="POLYSACCHARIDE DEACETYLASE"/>
    <property type="match status" value="1"/>
</dbReference>
<gene>
    <name evidence="3" type="ORF">PQR57_27530</name>
</gene>
<accession>A0ABW9AW35</accession>
<evidence type="ECO:0000259" key="2">
    <source>
        <dbReference type="PROSITE" id="PS51677"/>
    </source>
</evidence>
<reference evidence="3 4" key="1">
    <citation type="journal article" date="2024" name="Chem. Sci.">
        <title>Discovery of megapolipeptins by genome mining of a Burkholderiales bacteria collection.</title>
        <authorList>
            <person name="Paulo B.S."/>
            <person name="Recchia M.J.J."/>
            <person name="Lee S."/>
            <person name="Fergusson C.H."/>
            <person name="Romanowski S.B."/>
            <person name="Hernandez A."/>
            <person name="Krull N."/>
            <person name="Liu D.Y."/>
            <person name="Cavanagh H."/>
            <person name="Bos A."/>
            <person name="Gray C.A."/>
            <person name="Murphy B.T."/>
            <person name="Linington R.G."/>
            <person name="Eustaquio A.S."/>
        </authorList>
    </citation>
    <scope>NUCLEOTIDE SEQUENCE [LARGE SCALE GENOMIC DNA]</scope>
    <source>
        <strain evidence="3 4">RL17-350-BIC-A</strain>
    </source>
</reference>
<organism evidence="3 4">
    <name type="scientific">Paraburkholderia dipogonis</name>
    <dbReference type="NCBI Taxonomy" id="1211383"/>
    <lineage>
        <taxon>Bacteria</taxon>
        <taxon>Pseudomonadati</taxon>
        <taxon>Pseudomonadota</taxon>
        <taxon>Betaproteobacteria</taxon>
        <taxon>Burkholderiales</taxon>
        <taxon>Burkholderiaceae</taxon>
        <taxon>Paraburkholderia</taxon>
    </lineage>
</organism>
<dbReference type="InterPro" id="IPR011330">
    <property type="entry name" value="Glyco_hydro/deAcase_b/a-brl"/>
</dbReference>
<comment type="caution">
    <text evidence="3">The sequence shown here is derived from an EMBL/GenBank/DDBJ whole genome shotgun (WGS) entry which is preliminary data.</text>
</comment>
<evidence type="ECO:0000313" key="4">
    <source>
        <dbReference type="Proteomes" id="UP001629230"/>
    </source>
</evidence>
<dbReference type="SUPFAM" id="SSF88713">
    <property type="entry name" value="Glycoside hydrolase/deacetylase"/>
    <property type="match status" value="1"/>
</dbReference>
<dbReference type="Gene3D" id="3.20.20.370">
    <property type="entry name" value="Glycoside hydrolase/deacetylase"/>
    <property type="match status" value="1"/>
</dbReference>
<dbReference type="EMBL" id="JAQQEZ010000023">
    <property type="protein sequence ID" value="MFM0004765.1"/>
    <property type="molecule type" value="Genomic_DNA"/>
</dbReference>
<evidence type="ECO:0000256" key="1">
    <source>
        <dbReference type="SAM" id="MobiDB-lite"/>
    </source>
</evidence>
<feature type="domain" description="NodB homology" evidence="2">
    <location>
        <begin position="70"/>
        <end position="287"/>
    </location>
</feature>
<dbReference type="RefSeq" id="WP_408179591.1">
    <property type="nucleotide sequence ID" value="NZ_JAQQEZ010000023.1"/>
</dbReference>
<dbReference type="InterPro" id="IPR002509">
    <property type="entry name" value="NODB_dom"/>
</dbReference>
<keyword evidence="4" id="KW-1185">Reference proteome</keyword>
<dbReference type="Proteomes" id="UP001629230">
    <property type="component" value="Unassembled WGS sequence"/>
</dbReference>
<name>A0ABW9AW35_9BURK</name>
<proteinExistence type="predicted"/>
<evidence type="ECO:0000313" key="3">
    <source>
        <dbReference type="EMBL" id="MFM0004765.1"/>
    </source>
</evidence>
<protein>
    <submittedName>
        <fullName evidence="3">Polysaccharide deacetylase family protein</fullName>
    </submittedName>
</protein>